<dbReference type="AlphaFoldDB" id="A0A915DLX7"/>
<evidence type="ECO:0000256" key="2">
    <source>
        <dbReference type="RuleBase" id="RU000411"/>
    </source>
</evidence>
<evidence type="ECO:0000256" key="1">
    <source>
        <dbReference type="ARBA" id="ARBA00009500"/>
    </source>
</evidence>
<keyword evidence="4" id="KW-1185">Reference proteome</keyword>
<accession>A0A915DLX7</accession>
<evidence type="ECO:0000259" key="3">
    <source>
        <dbReference type="SMART" id="SM00093"/>
    </source>
</evidence>
<evidence type="ECO:0000313" key="4">
    <source>
        <dbReference type="Proteomes" id="UP000887574"/>
    </source>
</evidence>
<protein>
    <submittedName>
        <fullName evidence="5">Serpin domain-containing protein</fullName>
    </submittedName>
</protein>
<dbReference type="InterPro" id="IPR042185">
    <property type="entry name" value="Serpin_sf_2"/>
</dbReference>
<dbReference type="Gene3D" id="3.30.497.10">
    <property type="entry name" value="Antithrombin, subunit I, domain 2"/>
    <property type="match status" value="1"/>
</dbReference>
<evidence type="ECO:0000313" key="5">
    <source>
        <dbReference type="WBParaSite" id="jg20967"/>
    </source>
</evidence>
<dbReference type="Proteomes" id="UP000887574">
    <property type="component" value="Unplaced"/>
</dbReference>
<dbReference type="SMART" id="SM00093">
    <property type="entry name" value="SERPIN"/>
    <property type="match status" value="1"/>
</dbReference>
<organism evidence="4 5">
    <name type="scientific">Ditylenchus dipsaci</name>
    <dbReference type="NCBI Taxonomy" id="166011"/>
    <lineage>
        <taxon>Eukaryota</taxon>
        <taxon>Metazoa</taxon>
        <taxon>Ecdysozoa</taxon>
        <taxon>Nematoda</taxon>
        <taxon>Chromadorea</taxon>
        <taxon>Rhabditida</taxon>
        <taxon>Tylenchina</taxon>
        <taxon>Tylenchomorpha</taxon>
        <taxon>Sphaerularioidea</taxon>
        <taxon>Anguinidae</taxon>
        <taxon>Anguininae</taxon>
        <taxon>Ditylenchus</taxon>
    </lineage>
</organism>
<feature type="domain" description="Serpin" evidence="3">
    <location>
        <begin position="12"/>
        <end position="294"/>
    </location>
</feature>
<dbReference type="PANTHER" id="PTHR11461">
    <property type="entry name" value="SERINE PROTEASE INHIBITOR, SERPIN"/>
    <property type="match status" value="1"/>
</dbReference>
<sequence length="295" mass="33333">MQIEESQLTLSLELFRQLVDCENVSDLKNTVISPFSLSIVLAVLYEGSSGETAKELALLMTGSDKLDDCNLHYSREYFVCLMQSLKKCHSKNCQLLITNKVFKSIEKEVNENFANTIQKSYLFDEETVNFVDAEKAAKTINEFVNKATNCMLPAITAADQIDPTTCLLLLSVLYFKGSWGFGPFNIDCTQKATFHNFDGQKPQVDTMFKHISAPYYGDDQLQAVRLPYSSPNVSMILLLPRNKENFSQVVQNLDANFLQSIMNGKKTVEREVDVHLPKFKVDSKHDLTSVLKNLV</sequence>
<name>A0A915DLX7_9BILA</name>
<dbReference type="GO" id="GO:0004867">
    <property type="term" value="F:serine-type endopeptidase inhibitor activity"/>
    <property type="evidence" value="ECO:0007669"/>
    <property type="project" value="InterPro"/>
</dbReference>
<dbReference type="GO" id="GO:0005615">
    <property type="term" value="C:extracellular space"/>
    <property type="evidence" value="ECO:0007669"/>
    <property type="project" value="InterPro"/>
</dbReference>
<comment type="similarity">
    <text evidence="1 2">Belongs to the serpin family.</text>
</comment>
<dbReference type="PANTHER" id="PTHR11461:SF211">
    <property type="entry name" value="GH10112P-RELATED"/>
    <property type="match status" value="1"/>
</dbReference>
<dbReference type="Gene3D" id="2.30.39.10">
    <property type="entry name" value="Alpha-1-antitrypsin, domain 1"/>
    <property type="match status" value="1"/>
</dbReference>
<dbReference type="WBParaSite" id="jg20967">
    <property type="protein sequence ID" value="jg20967"/>
    <property type="gene ID" value="jg20967"/>
</dbReference>
<dbReference type="Pfam" id="PF00079">
    <property type="entry name" value="Serpin"/>
    <property type="match status" value="1"/>
</dbReference>
<dbReference type="InterPro" id="IPR042178">
    <property type="entry name" value="Serpin_sf_1"/>
</dbReference>
<proteinExistence type="inferred from homology"/>
<dbReference type="CDD" id="cd00172">
    <property type="entry name" value="serpin"/>
    <property type="match status" value="1"/>
</dbReference>
<dbReference type="SUPFAM" id="SSF56574">
    <property type="entry name" value="Serpins"/>
    <property type="match status" value="1"/>
</dbReference>
<dbReference type="InterPro" id="IPR036186">
    <property type="entry name" value="Serpin_sf"/>
</dbReference>
<dbReference type="InterPro" id="IPR000215">
    <property type="entry name" value="Serpin_fam"/>
</dbReference>
<dbReference type="InterPro" id="IPR023796">
    <property type="entry name" value="Serpin_dom"/>
</dbReference>
<reference evidence="5" key="1">
    <citation type="submission" date="2022-11" db="UniProtKB">
        <authorList>
            <consortium name="WormBaseParasite"/>
        </authorList>
    </citation>
    <scope>IDENTIFICATION</scope>
</reference>